<dbReference type="EMBL" id="WHZW01000002">
    <property type="protein sequence ID" value="NEG88654.1"/>
    <property type="molecule type" value="Genomic_DNA"/>
</dbReference>
<dbReference type="AlphaFoldDB" id="A0A6N9Z2V2"/>
<proteinExistence type="predicted"/>
<comment type="caution">
    <text evidence="1">The sequence shown here is derived from an EMBL/GenBank/DDBJ whole genome shotgun (WGS) entry which is preliminary data.</text>
</comment>
<dbReference type="Proteomes" id="UP000469194">
    <property type="component" value="Unassembled WGS sequence"/>
</dbReference>
<accession>A0A6N9Z2V2</accession>
<evidence type="ECO:0000313" key="2">
    <source>
        <dbReference type="Proteomes" id="UP000469194"/>
    </source>
</evidence>
<evidence type="ECO:0000313" key="1">
    <source>
        <dbReference type="EMBL" id="NEG88654.1"/>
    </source>
</evidence>
<organism evidence="1 2">
    <name type="scientific">Bifidobacterium aerophilum</name>
    <dbReference type="NCBI Taxonomy" id="1798155"/>
    <lineage>
        <taxon>Bacteria</taxon>
        <taxon>Bacillati</taxon>
        <taxon>Actinomycetota</taxon>
        <taxon>Actinomycetes</taxon>
        <taxon>Bifidobacteriales</taxon>
        <taxon>Bifidobacteriaceae</taxon>
        <taxon>Bifidobacterium</taxon>
    </lineage>
</organism>
<keyword evidence="2" id="KW-1185">Reference proteome</keyword>
<protein>
    <submittedName>
        <fullName evidence="1">Uncharacterized protein</fullName>
    </submittedName>
</protein>
<gene>
    <name evidence="1" type="ORF">GFD25_01260</name>
</gene>
<reference evidence="1 2" key="1">
    <citation type="submission" date="2019-10" db="EMBL/GenBank/DDBJ databases">
        <title>Bifidobacterium from non-human primates.</title>
        <authorList>
            <person name="Modesto M."/>
        </authorList>
    </citation>
    <scope>NUCLEOTIDE SEQUENCE [LARGE SCALE GENOMIC DNA]</scope>
    <source>
        <strain evidence="1 2">TRE17</strain>
    </source>
</reference>
<sequence length="396" mass="45239">MLANPDPNDPHAYMLLYTLMDQLGMHPTYDQFRPVFDTYVAQLQKVAGRIQDDESMLIGVMAYDMLTLMQRFGVDSTPYHDLVRRALLDDHGALRADLFPEYSTERMYYTYNALCTVDRDCADIPGVRDVIDDNDHYLYDDEIYGAILAQNDPGVSDTVSANQLINALDLKDYLDIDQFIRQYYQERFDTQSSSFLDYLNLLENRDELDIVAGQREAIASQLRNLVTDAIDSGNNAEPLWQIWQARKLYDKFGVDLRDQSKLHRVIMRTWATGTPRFDLLSTVWQLGAAPVLRLPASDIQRISRRTINRFYDYHQSDDTESRMALDAMTVTALQENGILIPSAMLKLVNDDVNAMATDTGLFRSGLSDSDRITFESTANALTIKETIANQLTRRTS</sequence>
<name>A0A6N9Z2V2_9BIFI</name>